<evidence type="ECO:0000313" key="2">
    <source>
        <dbReference type="EMBL" id="KNG94126.1"/>
    </source>
</evidence>
<dbReference type="AlphaFoldDB" id="A0A0L1JQW3"/>
<protein>
    <recommendedName>
        <fullName evidence="4">DUF2927 domain-containing protein</fullName>
    </recommendedName>
</protein>
<sequence length="307" mass="33920">MVADWPTKQAPRTSARPENRPPQPAPKAPETEPSTPGPSAASKALRAYYARLQNDLLVRGLLRTDGGGPDTPYSDIDVIRNFERIAFYDEYARGGGLRRSDGTPGRLKRWVQPVRIGVEFGASVPAEQRREDSAEVARYAARLGRITGHPISAGASDPNFHVFIVSEDDRKTLKPRIEQIVPGVNPAALALFDNLPRAIHCFVIAFSRTQGGYEYAQAIALIRAEHPSLLRRSCIHEEIAQGLGLANDSPRARPSIFNDDDEFALLTTHDEELLRLLYDPRLRPGMTLEEARPIFSGLATRQIGQAL</sequence>
<keyword evidence="3" id="KW-1185">Reference proteome</keyword>
<evidence type="ECO:0000256" key="1">
    <source>
        <dbReference type="SAM" id="MobiDB-lite"/>
    </source>
</evidence>
<dbReference type="OrthoDB" id="3295600at2"/>
<dbReference type="PATRIC" id="fig|1317121.7.peg.2159"/>
<evidence type="ECO:0008006" key="4">
    <source>
        <dbReference type="Google" id="ProtNLM"/>
    </source>
</evidence>
<proteinExistence type="predicted"/>
<reference evidence="2 3" key="1">
    <citation type="journal article" date="2015" name="Int. J. Syst. Evol. Microbiol.">
        <title>Aestuariivita atlantica sp. nov., isolated from deep sea sediment of the Atlantic Ocean.</title>
        <authorList>
            <person name="Li G."/>
            <person name="Lai Q."/>
            <person name="Du Y."/>
            <person name="Liu X."/>
            <person name="Sun F."/>
            <person name="Shao Z."/>
        </authorList>
    </citation>
    <scope>NUCLEOTIDE SEQUENCE [LARGE SCALE GENOMIC DNA]</scope>
    <source>
        <strain evidence="2 3">22II-S11-z3</strain>
    </source>
</reference>
<accession>A0A0L1JQW3</accession>
<comment type="caution">
    <text evidence="2">The sequence shown here is derived from an EMBL/GenBank/DDBJ whole genome shotgun (WGS) entry which is preliminary data.</text>
</comment>
<dbReference type="InterPro" id="IPR021323">
    <property type="entry name" value="DUF2927"/>
</dbReference>
<feature type="region of interest" description="Disordered" evidence="1">
    <location>
        <begin position="1"/>
        <end position="41"/>
    </location>
</feature>
<gene>
    <name evidence="2" type="ORF">ATO11_07755</name>
</gene>
<dbReference type="RefSeq" id="WP_050530272.1">
    <property type="nucleotide sequence ID" value="NZ_AQQZ01000003.1"/>
</dbReference>
<dbReference type="EMBL" id="AQQZ01000003">
    <property type="protein sequence ID" value="KNG94126.1"/>
    <property type="molecule type" value="Genomic_DNA"/>
</dbReference>
<organism evidence="2 3">
    <name type="scientific">Pseudaestuariivita atlantica</name>
    <dbReference type="NCBI Taxonomy" id="1317121"/>
    <lineage>
        <taxon>Bacteria</taxon>
        <taxon>Pseudomonadati</taxon>
        <taxon>Pseudomonadota</taxon>
        <taxon>Alphaproteobacteria</taxon>
        <taxon>Rhodobacterales</taxon>
        <taxon>Paracoccaceae</taxon>
        <taxon>Pseudaestuariivita</taxon>
    </lineage>
</organism>
<name>A0A0L1JQW3_9RHOB</name>
<dbReference type="STRING" id="1317121.ATO11_07755"/>
<evidence type="ECO:0000313" key="3">
    <source>
        <dbReference type="Proteomes" id="UP000036938"/>
    </source>
</evidence>
<dbReference type="Pfam" id="PF11150">
    <property type="entry name" value="DUF2927"/>
    <property type="match status" value="1"/>
</dbReference>
<dbReference type="Proteomes" id="UP000036938">
    <property type="component" value="Unassembled WGS sequence"/>
</dbReference>